<dbReference type="Proteomes" id="UP000646484">
    <property type="component" value="Unassembled WGS sequence"/>
</dbReference>
<name>A0ABR7D4Q8_9BACT</name>
<dbReference type="InterPro" id="IPR000792">
    <property type="entry name" value="Tscrpt_reg_LuxR_C"/>
</dbReference>
<dbReference type="InterPro" id="IPR039425">
    <property type="entry name" value="RNA_pol_sigma-70-like"/>
</dbReference>
<dbReference type="SUPFAM" id="SSF88659">
    <property type="entry name" value="Sigma3 and sigma4 domains of RNA polymerase sigma factors"/>
    <property type="match status" value="1"/>
</dbReference>
<keyword evidence="3" id="KW-0731">Sigma factor</keyword>
<dbReference type="InterPro" id="IPR013324">
    <property type="entry name" value="RNA_pol_sigma_r3/r4-like"/>
</dbReference>
<dbReference type="InterPro" id="IPR013325">
    <property type="entry name" value="RNA_pol_sigma_r2"/>
</dbReference>
<gene>
    <name evidence="6" type="ORF">H8S64_17765</name>
</gene>
<dbReference type="PANTHER" id="PTHR43133:SF46">
    <property type="entry name" value="RNA POLYMERASE SIGMA-70 FACTOR ECF SUBFAMILY"/>
    <property type="match status" value="1"/>
</dbReference>
<dbReference type="InterPro" id="IPR014284">
    <property type="entry name" value="RNA_pol_sigma-70_dom"/>
</dbReference>
<dbReference type="Gene3D" id="1.10.1740.10">
    <property type="match status" value="1"/>
</dbReference>
<evidence type="ECO:0000256" key="4">
    <source>
        <dbReference type="ARBA" id="ARBA00023163"/>
    </source>
</evidence>
<dbReference type="NCBIfam" id="TIGR02985">
    <property type="entry name" value="Sig70_bacteroi1"/>
    <property type="match status" value="1"/>
</dbReference>
<comment type="similarity">
    <text evidence="1">Belongs to the sigma-70 factor family. ECF subfamily.</text>
</comment>
<dbReference type="SMART" id="SM00421">
    <property type="entry name" value="HTH_LUXR"/>
    <property type="match status" value="1"/>
</dbReference>
<keyword evidence="4" id="KW-0804">Transcription</keyword>
<accession>A0ABR7D4Q8</accession>
<dbReference type="RefSeq" id="WP_186977850.1">
    <property type="nucleotide sequence ID" value="NZ_JACOOH010000008.1"/>
</dbReference>
<dbReference type="InterPro" id="IPR014327">
    <property type="entry name" value="RNA_pol_sigma70_bacteroid"/>
</dbReference>
<dbReference type="Gene3D" id="1.10.10.10">
    <property type="entry name" value="Winged helix-like DNA-binding domain superfamily/Winged helix DNA-binding domain"/>
    <property type="match status" value="1"/>
</dbReference>
<sequence length="185" mass="21787">MDTREVDIIQEFARGGEKAFRVLYDRYVVALRYFAAKYVTDEDVIEDVVQDAFVALWEKRMEFRVENAVKAYLYKAVRHDCLNLLRHRQVENKYAERMIQEGDDSESFLDQILESEIFQALLSVFDELSPACKEVYQMSLDGNSHEEIARKLNISVNTVKKHKNNANHYMKERLKNVLSILLWIS</sequence>
<proteinExistence type="inferred from homology"/>
<dbReference type="Pfam" id="PF04542">
    <property type="entry name" value="Sigma70_r2"/>
    <property type="match status" value="1"/>
</dbReference>
<evidence type="ECO:0000313" key="7">
    <source>
        <dbReference type="Proteomes" id="UP000646484"/>
    </source>
</evidence>
<dbReference type="NCBIfam" id="TIGR02937">
    <property type="entry name" value="sigma70-ECF"/>
    <property type="match status" value="1"/>
</dbReference>
<dbReference type="EMBL" id="JACOOH010000008">
    <property type="protein sequence ID" value="MBC5622943.1"/>
    <property type="molecule type" value="Genomic_DNA"/>
</dbReference>
<feature type="domain" description="HTH luxR-type" evidence="5">
    <location>
        <begin position="125"/>
        <end position="184"/>
    </location>
</feature>
<dbReference type="InterPro" id="IPR036388">
    <property type="entry name" value="WH-like_DNA-bd_sf"/>
</dbReference>
<dbReference type="InterPro" id="IPR013249">
    <property type="entry name" value="RNA_pol_sigma70_r4_t2"/>
</dbReference>
<evidence type="ECO:0000256" key="3">
    <source>
        <dbReference type="ARBA" id="ARBA00023082"/>
    </source>
</evidence>
<organism evidence="6 7">
    <name type="scientific">Butyricimonas hominis</name>
    <dbReference type="NCBI Taxonomy" id="2763032"/>
    <lineage>
        <taxon>Bacteria</taxon>
        <taxon>Pseudomonadati</taxon>
        <taxon>Bacteroidota</taxon>
        <taxon>Bacteroidia</taxon>
        <taxon>Bacteroidales</taxon>
        <taxon>Odoribacteraceae</taxon>
        <taxon>Butyricimonas</taxon>
    </lineage>
</organism>
<dbReference type="InterPro" id="IPR007627">
    <property type="entry name" value="RNA_pol_sigma70_r2"/>
</dbReference>
<evidence type="ECO:0000256" key="1">
    <source>
        <dbReference type="ARBA" id="ARBA00010641"/>
    </source>
</evidence>
<comment type="caution">
    <text evidence="6">The sequence shown here is derived from an EMBL/GenBank/DDBJ whole genome shotgun (WGS) entry which is preliminary data.</text>
</comment>
<evidence type="ECO:0000313" key="6">
    <source>
        <dbReference type="EMBL" id="MBC5622943.1"/>
    </source>
</evidence>
<keyword evidence="2" id="KW-0805">Transcription regulation</keyword>
<reference evidence="6 7" key="1">
    <citation type="submission" date="2020-08" db="EMBL/GenBank/DDBJ databases">
        <title>Genome public.</title>
        <authorList>
            <person name="Liu C."/>
            <person name="Sun Q."/>
        </authorList>
    </citation>
    <scope>NUCLEOTIDE SEQUENCE [LARGE SCALE GENOMIC DNA]</scope>
    <source>
        <strain evidence="6 7">NSJ-56</strain>
    </source>
</reference>
<evidence type="ECO:0000259" key="5">
    <source>
        <dbReference type="SMART" id="SM00421"/>
    </source>
</evidence>
<dbReference type="SUPFAM" id="SSF88946">
    <property type="entry name" value="Sigma2 domain of RNA polymerase sigma factors"/>
    <property type="match status" value="1"/>
</dbReference>
<protein>
    <submittedName>
        <fullName evidence="6">RNA polymerase sigma-70 factor</fullName>
    </submittedName>
</protein>
<evidence type="ECO:0000256" key="2">
    <source>
        <dbReference type="ARBA" id="ARBA00023015"/>
    </source>
</evidence>
<dbReference type="PRINTS" id="PR00038">
    <property type="entry name" value="HTHLUXR"/>
</dbReference>
<dbReference type="Pfam" id="PF08281">
    <property type="entry name" value="Sigma70_r4_2"/>
    <property type="match status" value="1"/>
</dbReference>
<dbReference type="PANTHER" id="PTHR43133">
    <property type="entry name" value="RNA POLYMERASE ECF-TYPE SIGMA FACTO"/>
    <property type="match status" value="1"/>
</dbReference>
<keyword evidence="7" id="KW-1185">Reference proteome</keyword>